<evidence type="ECO:0000259" key="4">
    <source>
        <dbReference type="Pfam" id="PF07804"/>
    </source>
</evidence>
<name>A0A445N3T8_9BACT</name>
<evidence type="ECO:0000313" key="5">
    <source>
        <dbReference type="EMBL" id="SPD76375.1"/>
    </source>
</evidence>
<dbReference type="InterPro" id="IPR012893">
    <property type="entry name" value="HipA-like_C"/>
</dbReference>
<keyword evidence="2" id="KW-0808">Transferase</keyword>
<dbReference type="PANTHER" id="PTHR37419:SF8">
    <property type="entry name" value="TOXIN YJJJ"/>
    <property type="match status" value="1"/>
</dbReference>
<dbReference type="Pfam" id="PF07804">
    <property type="entry name" value="HipA_C"/>
    <property type="match status" value="1"/>
</dbReference>
<dbReference type="Gene3D" id="1.10.1070.20">
    <property type="match status" value="1"/>
</dbReference>
<protein>
    <submittedName>
        <fullName evidence="5">HipA domain protein</fullName>
    </submittedName>
</protein>
<comment type="similarity">
    <text evidence="1">Belongs to the HipA Ser/Thr kinase family.</text>
</comment>
<gene>
    <name evidence="5" type="ORF">PITCH_A920003</name>
</gene>
<evidence type="ECO:0000256" key="2">
    <source>
        <dbReference type="ARBA" id="ARBA00022679"/>
    </source>
</evidence>
<keyword evidence="3" id="KW-0418">Kinase</keyword>
<dbReference type="EMBL" id="OJIN01000239">
    <property type="protein sequence ID" value="SPD76375.1"/>
    <property type="molecule type" value="Genomic_DNA"/>
</dbReference>
<dbReference type="GO" id="GO:0004674">
    <property type="term" value="F:protein serine/threonine kinase activity"/>
    <property type="evidence" value="ECO:0007669"/>
    <property type="project" value="TreeGrafter"/>
</dbReference>
<sequence length="409" mass="45659">MMTQKKVVVFIYLPGETLAVPAGIFTHESDAGIGSFAYGRRYLERKNALPVDPAALPLGAMPREVATNKGLYGAFRDAAPDYWGRLVIAAERRVPPEVLSEMDFLLDGNATRVGNLDFRATIDDPEPALEPPHFNRLEEVMDAAFKIETGEQVAHHLMRLLRQGTSVGGARPKCTVQWRDALWIAKFPARNDSVNIPRIEYAAMTLAGKCGINVPTMYLQSIGGKDVLLVRRFDRVRHKDGWVRKGFLSALSIMQWDEADRLSWNYGAIADTMRRHTSVNDIKELFRRMVFNILVRNTDDHPRNYGFLFDDSGLKLSPAYDIVPSLSQPGVATEFFLAMSVGKRGREASLENALSHAIRFGLSGEESRVVVEKLVEKVGGWRDHFASVGCSDSEIRALDPSFARCMDSI</sequence>
<evidence type="ECO:0000256" key="3">
    <source>
        <dbReference type="ARBA" id="ARBA00022777"/>
    </source>
</evidence>
<evidence type="ECO:0000256" key="1">
    <source>
        <dbReference type="ARBA" id="ARBA00010164"/>
    </source>
</evidence>
<organism evidence="5">
    <name type="scientific">uncultured Desulfobacterium sp</name>
    <dbReference type="NCBI Taxonomy" id="201089"/>
    <lineage>
        <taxon>Bacteria</taxon>
        <taxon>Pseudomonadati</taxon>
        <taxon>Thermodesulfobacteriota</taxon>
        <taxon>Desulfobacteria</taxon>
        <taxon>Desulfobacterales</taxon>
        <taxon>Desulfobacteriaceae</taxon>
        <taxon>Desulfobacterium</taxon>
        <taxon>environmental samples</taxon>
    </lineage>
</organism>
<feature type="domain" description="HipA-like C-terminal" evidence="4">
    <location>
        <begin position="165"/>
        <end position="378"/>
    </location>
</feature>
<reference evidence="5" key="1">
    <citation type="submission" date="2018-01" db="EMBL/GenBank/DDBJ databases">
        <authorList>
            <person name="Regsiter A."/>
            <person name="William W."/>
        </authorList>
    </citation>
    <scope>NUCLEOTIDE SEQUENCE</scope>
    <source>
        <strain evidence="5">TRIP AH-1</strain>
    </source>
</reference>
<dbReference type="GO" id="GO:0005829">
    <property type="term" value="C:cytosol"/>
    <property type="evidence" value="ECO:0007669"/>
    <property type="project" value="TreeGrafter"/>
</dbReference>
<dbReference type="InterPro" id="IPR052028">
    <property type="entry name" value="HipA_Ser/Thr_kinase"/>
</dbReference>
<dbReference type="PANTHER" id="PTHR37419">
    <property type="entry name" value="SERINE/THREONINE-PROTEIN KINASE TOXIN HIPA"/>
    <property type="match status" value="1"/>
</dbReference>
<dbReference type="AlphaFoldDB" id="A0A445N3T8"/>
<proteinExistence type="inferred from homology"/>
<accession>A0A445N3T8</accession>